<evidence type="ECO:0000313" key="2">
    <source>
        <dbReference type="Proteomes" id="UP000006316"/>
    </source>
</evidence>
<dbReference type="PATRIC" id="fig|1117379.3.peg.3613"/>
<gene>
    <name evidence="1" type="ORF">BABA_17447</name>
</gene>
<dbReference type="OrthoDB" id="9853271at2"/>
<proteinExistence type="predicted"/>
<sequence>MQSTIRVIYDVSDDVHWTPVEVDELVLAPDLIMEITDDEPNIFVLDYPINKDQTSIHIDRATCKRFHAEFLPVGKLLKGEIDIDWLRKATFLQVVKVFAEVPGYEY</sequence>
<protein>
    <submittedName>
        <fullName evidence="1">Uncharacterized protein</fullName>
    </submittedName>
</protein>
<dbReference type="RefSeq" id="WP_007086483.1">
    <property type="nucleotide sequence ID" value="NZ_AJLS01000122.1"/>
</dbReference>
<comment type="caution">
    <text evidence="1">The sequence shown here is derived from an EMBL/GenBank/DDBJ whole genome shotgun (WGS) entry which is preliminary data.</text>
</comment>
<dbReference type="AlphaFoldDB" id="K6DYW3"/>
<keyword evidence="2" id="KW-1185">Reference proteome</keyword>
<dbReference type="eggNOG" id="ENOG5030EU1">
    <property type="taxonomic scope" value="Bacteria"/>
</dbReference>
<reference evidence="1 2" key="1">
    <citation type="journal article" date="2012" name="Front. Microbiol.">
        <title>Redundancy and modularity in membrane-associated dissimilatory nitrate reduction in Bacillus.</title>
        <authorList>
            <person name="Heylen K."/>
            <person name="Keltjens J."/>
        </authorList>
    </citation>
    <scope>NUCLEOTIDE SEQUENCE [LARGE SCALE GENOMIC DNA]</scope>
    <source>
        <strain evidence="2">LMG 21833T</strain>
    </source>
</reference>
<dbReference type="STRING" id="1117379.BABA_17447"/>
<accession>K6DYW3</accession>
<evidence type="ECO:0000313" key="1">
    <source>
        <dbReference type="EMBL" id="EKN66051.1"/>
    </source>
</evidence>
<dbReference type="Proteomes" id="UP000006316">
    <property type="component" value="Unassembled WGS sequence"/>
</dbReference>
<name>K6DYW3_9BACI</name>
<organism evidence="1 2">
    <name type="scientific">Neobacillus bataviensis LMG 21833</name>
    <dbReference type="NCBI Taxonomy" id="1117379"/>
    <lineage>
        <taxon>Bacteria</taxon>
        <taxon>Bacillati</taxon>
        <taxon>Bacillota</taxon>
        <taxon>Bacilli</taxon>
        <taxon>Bacillales</taxon>
        <taxon>Bacillaceae</taxon>
        <taxon>Neobacillus</taxon>
    </lineage>
</organism>
<dbReference type="EMBL" id="AJLS01000122">
    <property type="protein sequence ID" value="EKN66051.1"/>
    <property type="molecule type" value="Genomic_DNA"/>
</dbReference>